<name>A0A3M7QZ94_BRAPC</name>
<protein>
    <submittedName>
        <fullName evidence="1">Uncharacterized protein</fullName>
    </submittedName>
</protein>
<sequence length="65" mass="7698">FQLAVVSVQTLLHQLRQQSALFSLRKRGLRSHDLKSARPHIELFHLYIPLYCRHQQQVAHLLFPL</sequence>
<reference evidence="1 2" key="1">
    <citation type="journal article" date="2018" name="Sci. Rep.">
        <title>Genomic signatures of local adaptation to the degree of environmental predictability in rotifers.</title>
        <authorList>
            <person name="Franch-Gras L."/>
            <person name="Hahn C."/>
            <person name="Garcia-Roger E.M."/>
            <person name="Carmona M.J."/>
            <person name="Serra M."/>
            <person name="Gomez A."/>
        </authorList>
    </citation>
    <scope>NUCLEOTIDE SEQUENCE [LARGE SCALE GENOMIC DNA]</scope>
    <source>
        <strain evidence="1">HYR1</strain>
    </source>
</reference>
<keyword evidence="2" id="KW-1185">Reference proteome</keyword>
<dbReference type="Proteomes" id="UP000276133">
    <property type="component" value="Unassembled WGS sequence"/>
</dbReference>
<comment type="caution">
    <text evidence="1">The sequence shown here is derived from an EMBL/GenBank/DDBJ whole genome shotgun (WGS) entry which is preliminary data.</text>
</comment>
<organism evidence="1 2">
    <name type="scientific">Brachionus plicatilis</name>
    <name type="common">Marine rotifer</name>
    <name type="synonym">Brachionus muelleri</name>
    <dbReference type="NCBI Taxonomy" id="10195"/>
    <lineage>
        <taxon>Eukaryota</taxon>
        <taxon>Metazoa</taxon>
        <taxon>Spiralia</taxon>
        <taxon>Gnathifera</taxon>
        <taxon>Rotifera</taxon>
        <taxon>Eurotatoria</taxon>
        <taxon>Monogononta</taxon>
        <taxon>Pseudotrocha</taxon>
        <taxon>Ploima</taxon>
        <taxon>Brachionidae</taxon>
        <taxon>Brachionus</taxon>
    </lineage>
</organism>
<dbReference type="AlphaFoldDB" id="A0A3M7QZ94"/>
<evidence type="ECO:0000313" key="1">
    <source>
        <dbReference type="EMBL" id="RNA16539.1"/>
    </source>
</evidence>
<feature type="non-terminal residue" evidence="1">
    <location>
        <position position="1"/>
    </location>
</feature>
<dbReference type="EMBL" id="REGN01004685">
    <property type="protein sequence ID" value="RNA16539.1"/>
    <property type="molecule type" value="Genomic_DNA"/>
</dbReference>
<evidence type="ECO:0000313" key="2">
    <source>
        <dbReference type="Proteomes" id="UP000276133"/>
    </source>
</evidence>
<proteinExistence type="predicted"/>
<gene>
    <name evidence="1" type="ORF">BpHYR1_039162</name>
</gene>
<accession>A0A3M7QZ94</accession>